<dbReference type="AlphaFoldDB" id="A0A835VI37"/>
<feature type="transmembrane region" description="Helical" evidence="1">
    <location>
        <begin position="37"/>
        <end position="58"/>
    </location>
</feature>
<evidence type="ECO:0000256" key="1">
    <source>
        <dbReference type="SAM" id="Phobius"/>
    </source>
</evidence>
<gene>
    <name evidence="2" type="ORF">HPP92_001561</name>
</gene>
<evidence type="ECO:0000313" key="2">
    <source>
        <dbReference type="EMBL" id="KAG0501489.1"/>
    </source>
</evidence>
<keyword evidence="1" id="KW-1133">Transmembrane helix</keyword>
<evidence type="ECO:0000313" key="3">
    <source>
        <dbReference type="Proteomes" id="UP000639772"/>
    </source>
</evidence>
<reference evidence="2 3" key="1">
    <citation type="journal article" date="2020" name="Nat. Food">
        <title>A phased Vanilla planifolia genome enables genetic improvement of flavour and production.</title>
        <authorList>
            <person name="Hasing T."/>
            <person name="Tang H."/>
            <person name="Brym M."/>
            <person name="Khazi F."/>
            <person name="Huang T."/>
            <person name="Chambers A.H."/>
        </authorList>
    </citation>
    <scope>NUCLEOTIDE SEQUENCE [LARGE SCALE GENOMIC DNA]</scope>
    <source>
        <tissue evidence="2">Leaf</tissue>
    </source>
</reference>
<dbReference type="Proteomes" id="UP000639772">
    <property type="component" value="Chromosome 1"/>
</dbReference>
<dbReference type="EMBL" id="JADCNM010000001">
    <property type="protein sequence ID" value="KAG0501489.1"/>
    <property type="molecule type" value="Genomic_DNA"/>
</dbReference>
<sequence>MQLQISPSLRHVTVLPGKGVRDFIKVKVASRKLSYKMAFYSLLLLTFVLRFVFVLTAMDAIEGENDCSSLGCVGKRLGPRMFGRKLEPTKVPEEIYRVLKEAQIEIQGLDRMLRNLWRNSSRK</sequence>
<name>A0A835VI37_VANPL</name>
<proteinExistence type="predicted"/>
<organism evidence="2 3">
    <name type="scientific">Vanilla planifolia</name>
    <name type="common">Vanilla</name>
    <dbReference type="NCBI Taxonomy" id="51239"/>
    <lineage>
        <taxon>Eukaryota</taxon>
        <taxon>Viridiplantae</taxon>
        <taxon>Streptophyta</taxon>
        <taxon>Embryophyta</taxon>
        <taxon>Tracheophyta</taxon>
        <taxon>Spermatophyta</taxon>
        <taxon>Magnoliopsida</taxon>
        <taxon>Liliopsida</taxon>
        <taxon>Asparagales</taxon>
        <taxon>Orchidaceae</taxon>
        <taxon>Vanilloideae</taxon>
        <taxon>Vanilleae</taxon>
        <taxon>Vanilla</taxon>
    </lineage>
</organism>
<accession>A0A835VI37</accession>
<protein>
    <submittedName>
        <fullName evidence="2">Uncharacterized protein</fullName>
    </submittedName>
</protein>
<dbReference type="OrthoDB" id="1715574at2759"/>
<keyword evidence="1" id="KW-0472">Membrane</keyword>
<comment type="caution">
    <text evidence="2">The sequence shown here is derived from an EMBL/GenBank/DDBJ whole genome shotgun (WGS) entry which is preliminary data.</text>
</comment>
<keyword evidence="1" id="KW-0812">Transmembrane</keyword>